<proteinExistence type="predicted"/>
<reference evidence="2 5" key="2">
    <citation type="submission" date="2022-05" db="EMBL/GenBank/DDBJ databases">
        <title>Genome Sequencing of Bee-Associated Microbes.</title>
        <authorList>
            <person name="Dunlap C."/>
        </authorList>
    </citation>
    <scope>NUCLEOTIDE SEQUENCE [LARGE SCALE GENOMIC DNA]</scope>
    <source>
        <strain evidence="2 5">NRRL B-14613</strain>
    </source>
</reference>
<evidence type="ECO:0000313" key="4">
    <source>
        <dbReference type="Proteomes" id="UP000315377"/>
    </source>
</evidence>
<dbReference type="PANTHER" id="PTHR13887">
    <property type="entry name" value="GLUTATHIONE S-TRANSFERASE KAPPA"/>
    <property type="match status" value="1"/>
</dbReference>
<dbReference type="CDD" id="cd03024">
    <property type="entry name" value="DsbA_FrnE"/>
    <property type="match status" value="1"/>
</dbReference>
<feature type="domain" description="DSBA-like thioredoxin" evidence="1">
    <location>
        <begin position="5"/>
        <end position="193"/>
    </location>
</feature>
<reference evidence="3 4" key="1">
    <citation type="submission" date="2019-07" db="EMBL/GenBank/DDBJ databases">
        <title>Paenibacillus thiaminolyticus NRRL B-4156.</title>
        <authorList>
            <person name="Hehnly C."/>
            <person name="Zhang L."/>
        </authorList>
    </citation>
    <scope>NUCLEOTIDE SEQUENCE [LARGE SCALE GENOMIC DNA]</scope>
    <source>
        <strain evidence="3 4">NRRL B-4156</strain>
    </source>
</reference>
<dbReference type="Proteomes" id="UP000315377">
    <property type="component" value="Chromosome"/>
</dbReference>
<dbReference type="EMBL" id="JAMDMM010000068">
    <property type="protein sequence ID" value="MCY9610962.1"/>
    <property type="molecule type" value="Genomic_DNA"/>
</dbReference>
<dbReference type="GO" id="GO:0016491">
    <property type="term" value="F:oxidoreductase activity"/>
    <property type="evidence" value="ECO:0007669"/>
    <property type="project" value="InterPro"/>
</dbReference>
<sequence length="216" mass="24694">MTVKIKAYSDFICPFCYLGKGPLDEIVKEKDVEVEWMPFELRPAPYPKIDPWNEPDKLGSWDAFILPTAEKLGLEMRLPRVSPHPYTYVAFEGYQFAKDQGKGNAYMNRVFAAFFREEQNIEDIDVLTKLAGEVELDTDAFREALVSRQYREAHQEAIKHAYEEARISAVPTFIIGDQVIQGLASKERLAQAIEREAAKQPAQFSEGLQCNLDEHC</sequence>
<evidence type="ECO:0000259" key="1">
    <source>
        <dbReference type="Pfam" id="PF01323"/>
    </source>
</evidence>
<evidence type="ECO:0000313" key="5">
    <source>
        <dbReference type="Proteomes" id="UP001209276"/>
    </source>
</evidence>
<dbReference type="Gene3D" id="3.40.30.10">
    <property type="entry name" value="Glutaredoxin"/>
    <property type="match status" value="1"/>
</dbReference>
<dbReference type="GeneID" id="76994879"/>
<dbReference type="EMBL" id="CP041405">
    <property type="protein sequence ID" value="QDM42521.1"/>
    <property type="molecule type" value="Genomic_DNA"/>
</dbReference>
<dbReference type="InterPro" id="IPR001853">
    <property type="entry name" value="DSBA-like_thioredoxin_dom"/>
</dbReference>
<dbReference type="Pfam" id="PF01323">
    <property type="entry name" value="DSBA"/>
    <property type="match status" value="1"/>
</dbReference>
<gene>
    <name evidence="3" type="ORF">FLT43_02650</name>
    <name evidence="2" type="ORF">M5W83_27840</name>
</gene>
<protein>
    <submittedName>
        <fullName evidence="3">DsbA family oxidoreductase</fullName>
    </submittedName>
</protein>
<dbReference type="Proteomes" id="UP001209276">
    <property type="component" value="Unassembled WGS sequence"/>
</dbReference>
<accession>A0AAP9DQX9</accession>
<dbReference type="PANTHER" id="PTHR13887:SF33">
    <property type="entry name" value="ISOMERASE"/>
    <property type="match status" value="1"/>
</dbReference>
<dbReference type="SUPFAM" id="SSF52833">
    <property type="entry name" value="Thioredoxin-like"/>
    <property type="match status" value="1"/>
</dbReference>
<organism evidence="3 4">
    <name type="scientific">Paenibacillus thiaminolyticus</name>
    <name type="common">Bacillus thiaminolyticus</name>
    <dbReference type="NCBI Taxonomy" id="49283"/>
    <lineage>
        <taxon>Bacteria</taxon>
        <taxon>Bacillati</taxon>
        <taxon>Bacillota</taxon>
        <taxon>Bacilli</taxon>
        <taxon>Bacillales</taxon>
        <taxon>Paenibacillaceae</taxon>
        <taxon>Paenibacillus</taxon>
    </lineage>
</organism>
<dbReference type="InterPro" id="IPR036249">
    <property type="entry name" value="Thioredoxin-like_sf"/>
</dbReference>
<name>A0AAP9DQX9_PANTH</name>
<dbReference type="AlphaFoldDB" id="A0AAP9DQX9"/>
<dbReference type="RefSeq" id="WP_087443466.1">
    <property type="nucleotide sequence ID" value="NZ_CABMNB010000036.1"/>
</dbReference>
<keyword evidence="5" id="KW-1185">Reference proteome</keyword>
<evidence type="ECO:0000313" key="2">
    <source>
        <dbReference type="EMBL" id="MCY9610962.1"/>
    </source>
</evidence>
<evidence type="ECO:0000313" key="3">
    <source>
        <dbReference type="EMBL" id="QDM42521.1"/>
    </source>
</evidence>